<feature type="transmembrane region" description="Helical" evidence="1">
    <location>
        <begin position="6"/>
        <end position="26"/>
    </location>
</feature>
<keyword evidence="1" id="KW-0812">Transmembrane</keyword>
<keyword evidence="1" id="KW-1133">Transmembrane helix</keyword>
<protein>
    <submittedName>
        <fullName evidence="2">Uncharacterized protein</fullName>
    </submittedName>
</protein>
<accession>A0A7J3VSJ7</accession>
<keyword evidence="1" id="KW-0472">Membrane</keyword>
<evidence type="ECO:0000313" key="2">
    <source>
        <dbReference type="EMBL" id="HHM44019.1"/>
    </source>
</evidence>
<organism evidence="2">
    <name type="scientific">Caldiarchaeum subterraneum</name>
    <dbReference type="NCBI Taxonomy" id="311458"/>
    <lineage>
        <taxon>Archaea</taxon>
        <taxon>Nitrososphaerota</taxon>
        <taxon>Candidatus Caldarchaeales</taxon>
        <taxon>Candidatus Caldarchaeaceae</taxon>
        <taxon>Candidatus Caldarchaeum</taxon>
    </lineage>
</organism>
<reference evidence="2" key="1">
    <citation type="journal article" date="2020" name="mSystems">
        <title>Genome- and Community-Level Interaction Insights into Carbon Utilization and Element Cycling Functions of Hydrothermarchaeota in Hydrothermal Sediment.</title>
        <authorList>
            <person name="Zhou Z."/>
            <person name="Liu Y."/>
            <person name="Xu W."/>
            <person name="Pan J."/>
            <person name="Luo Z.H."/>
            <person name="Li M."/>
        </authorList>
    </citation>
    <scope>NUCLEOTIDE SEQUENCE [LARGE SCALE GENOMIC DNA]</scope>
    <source>
        <strain evidence="2">SpSt-1074</strain>
    </source>
</reference>
<name>A0A7J3VSJ7_CALS0</name>
<comment type="caution">
    <text evidence="2">The sequence shown here is derived from an EMBL/GenBank/DDBJ whole genome shotgun (WGS) entry which is preliminary data.</text>
</comment>
<dbReference type="EMBL" id="DRXH01000062">
    <property type="protein sequence ID" value="HHM44019.1"/>
    <property type="molecule type" value="Genomic_DNA"/>
</dbReference>
<evidence type="ECO:0000256" key="1">
    <source>
        <dbReference type="SAM" id="Phobius"/>
    </source>
</evidence>
<proteinExistence type="predicted"/>
<gene>
    <name evidence="2" type="ORF">ENM31_01800</name>
</gene>
<sequence>MSGFGLVAMVLLTSMVVVQLMVFTVFSFESLLLEQAEGLKHVARNSYEARVLSVEAEDVLVALTNNGPSDVRVKNLLSSDLFLIYFDTNSNKKVKYVEYLATTPPSWRINEVRFGDFQGELLDPIDLGSGLEGVWNVGETLIAVVVIDEQVNQLMPVIVKFEVVA</sequence>
<dbReference type="AlphaFoldDB" id="A0A7J3VSJ7"/>